<protein>
    <submittedName>
        <fullName evidence="2">Uncharacterized protein</fullName>
    </submittedName>
</protein>
<keyword evidence="1" id="KW-0472">Membrane</keyword>
<keyword evidence="1" id="KW-0812">Transmembrane</keyword>
<dbReference type="Proteomes" id="UP001062776">
    <property type="component" value="Unassembled WGS sequence"/>
</dbReference>
<comment type="caution">
    <text evidence="2">The sequence shown here is derived from an EMBL/GenBank/DDBJ whole genome shotgun (WGS) entry which is preliminary data.</text>
</comment>
<keyword evidence="1" id="KW-1133">Transmembrane helix</keyword>
<gene>
    <name evidence="2" type="ORF">AA0535_0220</name>
</gene>
<sequence>MSGHLLFAVAGGVLVVMAGMAFYLAAHQQLLLARRLPLRPAVFAGMLLLVLSMIGLATATSPLVGVFSSAVGLMVVLSLLPVAVAVFRRERSRS</sequence>
<evidence type="ECO:0000313" key="2">
    <source>
        <dbReference type="EMBL" id="GBQ83326.1"/>
    </source>
</evidence>
<proteinExistence type="predicted"/>
<evidence type="ECO:0000313" key="3">
    <source>
        <dbReference type="Proteomes" id="UP001062776"/>
    </source>
</evidence>
<keyword evidence="3" id="KW-1185">Reference proteome</keyword>
<dbReference type="RefSeq" id="WP_264814035.1">
    <property type="nucleotide sequence ID" value="NZ_BAPV01000002.1"/>
</dbReference>
<accession>A0ABQ0PWI6</accession>
<dbReference type="EMBL" id="BAPV01000002">
    <property type="protein sequence ID" value="GBQ83326.1"/>
    <property type="molecule type" value="Genomic_DNA"/>
</dbReference>
<feature type="transmembrane region" description="Helical" evidence="1">
    <location>
        <begin position="38"/>
        <end position="57"/>
    </location>
</feature>
<name>A0ABQ0PWI6_9PROT</name>
<feature type="transmembrane region" description="Helical" evidence="1">
    <location>
        <begin position="63"/>
        <end position="87"/>
    </location>
</feature>
<organism evidence="2 3">
    <name type="scientific">Asaia krungthepensis NRIC 0535</name>
    <dbReference type="NCBI Taxonomy" id="1307925"/>
    <lineage>
        <taxon>Bacteria</taxon>
        <taxon>Pseudomonadati</taxon>
        <taxon>Pseudomonadota</taxon>
        <taxon>Alphaproteobacteria</taxon>
        <taxon>Acetobacterales</taxon>
        <taxon>Acetobacteraceae</taxon>
        <taxon>Asaia</taxon>
    </lineage>
</organism>
<feature type="transmembrane region" description="Helical" evidence="1">
    <location>
        <begin position="6"/>
        <end position="26"/>
    </location>
</feature>
<reference evidence="2" key="1">
    <citation type="submission" date="2013-04" db="EMBL/GenBank/DDBJ databases">
        <title>The genome sequencing project of 58 acetic acid bacteria.</title>
        <authorList>
            <person name="Okamoto-Kainuma A."/>
            <person name="Ishikawa M."/>
            <person name="Umino S."/>
            <person name="Koizumi Y."/>
            <person name="Shiwa Y."/>
            <person name="Yoshikawa H."/>
            <person name="Matsutani M."/>
            <person name="Matsushita K."/>
        </authorList>
    </citation>
    <scope>NUCLEOTIDE SEQUENCE</scope>
    <source>
        <strain evidence="2">NRIC 0535</strain>
    </source>
</reference>
<evidence type="ECO:0000256" key="1">
    <source>
        <dbReference type="SAM" id="Phobius"/>
    </source>
</evidence>